<sequence>LLSEFALDIYHYLNKIFYDSCSKINNSWRIKEKSIDSKLVVLFLMKVISGKNNHEYAYIINEIWAECAREIMVNQTIILKGTN</sequence>
<gene>
    <name evidence="1" type="ORF">ACZ87_03905</name>
</gene>
<evidence type="ECO:0000313" key="2">
    <source>
        <dbReference type="Proteomes" id="UP000244334"/>
    </source>
</evidence>
<reference evidence="1" key="1">
    <citation type="submission" date="2018-04" db="EMBL/GenBank/DDBJ databases">
        <title>Genomes of the Obligate Erwinia dacicola and Facultative Enterobacter sp. OLF Endosymbionts of the Olive Fruit fly, Bactrocera oleae.</title>
        <authorList>
            <person name="Estes A.M."/>
            <person name="Hearn D.J."/>
            <person name="Agarwal S."/>
            <person name="Pierson E.A."/>
            <person name="Dunning-Hotopp J.C."/>
        </authorList>
    </citation>
    <scope>NUCLEOTIDE SEQUENCE [LARGE SCALE GENOMIC DNA]</scope>
    <source>
        <strain evidence="1">Oroville</strain>
    </source>
</reference>
<dbReference type="RefSeq" id="WP_222704110.1">
    <property type="nucleotide sequence ID" value="NZ_LJAM02000870.1"/>
</dbReference>
<evidence type="ECO:0000313" key="1">
    <source>
        <dbReference type="EMBL" id="RAP67881.1"/>
    </source>
</evidence>
<feature type="non-terminal residue" evidence="1">
    <location>
        <position position="1"/>
    </location>
</feature>
<dbReference type="EMBL" id="LJAM02000870">
    <property type="protein sequence ID" value="RAP67881.1"/>
    <property type="molecule type" value="Genomic_DNA"/>
</dbReference>
<comment type="caution">
    <text evidence="1">The sequence shown here is derived from an EMBL/GenBank/DDBJ whole genome shotgun (WGS) entry which is preliminary data.</text>
</comment>
<accession>A0A328TF38</accession>
<dbReference type="Proteomes" id="UP000244334">
    <property type="component" value="Unassembled WGS sequence"/>
</dbReference>
<name>A0A328TF38_9GAMM</name>
<proteinExistence type="predicted"/>
<keyword evidence="2" id="KW-1185">Reference proteome</keyword>
<dbReference type="AlphaFoldDB" id="A0A328TF38"/>
<organism evidence="1 2">
    <name type="scientific">Candidatus Erwinia dacicola</name>
    <dbReference type="NCBI Taxonomy" id="252393"/>
    <lineage>
        <taxon>Bacteria</taxon>
        <taxon>Pseudomonadati</taxon>
        <taxon>Pseudomonadota</taxon>
        <taxon>Gammaproteobacteria</taxon>
        <taxon>Enterobacterales</taxon>
        <taxon>Erwiniaceae</taxon>
        <taxon>Erwinia</taxon>
    </lineage>
</organism>
<protein>
    <submittedName>
        <fullName evidence="1">Uncharacterized protein</fullName>
    </submittedName>
</protein>